<protein>
    <submittedName>
        <fullName evidence="5">LuxR family transcriptional regulator</fullName>
    </submittedName>
</protein>
<keyword evidence="1" id="KW-0805">Transcription regulation</keyword>
<name>A0A6I7HMZ3_9HYPH</name>
<dbReference type="PANTHER" id="PTHR44688:SF25">
    <property type="entry name" value="HTH LUXR-TYPE DOMAIN-CONTAINING PROTEIN"/>
    <property type="match status" value="1"/>
</dbReference>
<feature type="domain" description="HTH luxR-type" evidence="4">
    <location>
        <begin position="178"/>
        <end position="243"/>
    </location>
</feature>
<evidence type="ECO:0000313" key="5">
    <source>
        <dbReference type="EMBL" id="RCW25869.1"/>
    </source>
</evidence>
<dbReference type="SUPFAM" id="SSF75516">
    <property type="entry name" value="Pheromone-binding domain of LuxR-like quorum-sensing transcription factors"/>
    <property type="match status" value="1"/>
</dbReference>
<evidence type="ECO:0000313" key="6">
    <source>
        <dbReference type="Proteomes" id="UP000252582"/>
    </source>
</evidence>
<comment type="caution">
    <text evidence="5">The sequence shown here is derived from an EMBL/GenBank/DDBJ whole genome shotgun (WGS) entry which is preliminary data.</text>
</comment>
<evidence type="ECO:0000256" key="1">
    <source>
        <dbReference type="ARBA" id="ARBA00023015"/>
    </source>
</evidence>
<dbReference type="CDD" id="cd06170">
    <property type="entry name" value="LuxR_C_like"/>
    <property type="match status" value="1"/>
</dbReference>
<dbReference type="Gene3D" id="3.30.450.80">
    <property type="entry name" value="Transcription factor LuxR-like, autoinducer-binding domain"/>
    <property type="match status" value="1"/>
</dbReference>
<reference evidence="5 6" key="1">
    <citation type="submission" date="2018-07" db="EMBL/GenBank/DDBJ databases">
        <title>Genomic Encyclopedia of Type Strains, Phase IV (KMG-IV): sequencing the most valuable type-strain genomes for metagenomic binning, comparative biology and taxonomic classification.</title>
        <authorList>
            <person name="Goeker M."/>
        </authorList>
    </citation>
    <scope>NUCLEOTIDE SEQUENCE [LARGE SCALE GENOMIC DNA]</scope>
    <source>
        <strain evidence="5 6">DSM 25528</strain>
    </source>
</reference>
<dbReference type="SMART" id="SM00421">
    <property type="entry name" value="HTH_LUXR"/>
    <property type="match status" value="1"/>
</dbReference>
<evidence type="ECO:0000256" key="2">
    <source>
        <dbReference type="ARBA" id="ARBA00023125"/>
    </source>
</evidence>
<dbReference type="InterPro" id="IPR016032">
    <property type="entry name" value="Sig_transdc_resp-reg_C-effctor"/>
</dbReference>
<dbReference type="PROSITE" id="PS50043">
    <property type="entry name" value="HTH_LUXR_2"/>
    <property type="match status" value="1"/>
</dbReference>
<accession>A0A6I7HMZ3</accession>
<organism evidence="5 6">
    <name type="scientific">Ciceribacter lividus</name>
    <dbReference type="NCBI Taxonomy" id="1197950"/>
    <lineage>
        <taxon>Bacteria</taxon>
        <taxon>Pseudomonadati</taxon>
        <taxon>Pseudomonadota</taxon>
        <taxon>Alphaproteobacteria</taxon>
        <taxon>Hyphomicrobiales</taxon>
        <taxon>Rhizobiaceae</taxon>
        <taxon>Ciceribacter</taxon>
    </lineage>
</organism>
<gene>
    <name evidence="5" type="ORF">DFR48_104121</name>
</gene>
<dbReference type="PANTHER" id="PTHR44688">
    <property type="entry name" value="DNA-BINDING TRANSCRIPTIONAL ACTIVATOR DEVR_DOSR"/>
    <property type="match status" value="1"/>
</dbReference>
<keyword evidence="3" id="KW-0804">Transcription</keyword>
<dbReference type="InterPro" id="IPR036388">
    <property type="entry name" value="WH-like_DNA-bd_sf"/>
</dbReference>
<evidence type="ECO:0000256" key="3">
    <source>
        <dbReference type="ARBA" id="ARBA00023163"/>
    </source>
</evidence>
<dbReference type="Pfam" id="PF03472">
    <property type="entry name" value="Autoind_bind"/>
    <property type="match status" value="1"/>
</dbReference>
<proteinExistence type="predicted"/>
<dbReference type="GO" id="GO:0003677">
    <property type="term" value="F:DNA binding"/>
    <property type="evidence" value="ECO:0007669"/>
    <property type="project" value="UniProtKB-KW"/>
</dbReference>
<dbReference type="Gene3D" id="1.10.10.10">
    <property type="entry name" value="Winged helix-like DNA-binding domain superfamily/Winged helix DNA-binding domain"/>
    <property type="match status" value="1"/>
</dbReference>
<dbReference type="SUPFAM" id="SSF46894">
    <property type="entry name" value="C-terminal effector domain of the bipartite response regulators"/>
    <property type="match status" value="1"/>
</dbReference>
<keyword evidence="6" id="KW-1185">Reference proteome</keyword>
<dbReference type="AlphaFoldDB" id="A0A6I7HMZ3"/>
<dbReference type="InterPro" id="IPR005143">
    <property type="entry name" value="TF_LuxR_autoind-bd_dom"/>
</dbReference>
<dbReference type="GO" id="GO:0006355">
    <property type="term" value="P:regulation of DNA-templated transcription"/>
    <property type="evidence" value="ECO:0007669"/>
    <property type="project" value="InterPro"/>
</dbReference>
<dbReference type="PRINTS" id="PR00038">
    <property type="entry name" value="HTHLUXR"/>
</dbReference>
<dbReference type="InterPro" id="IPR036693">
    <property type="entry name" value="TF_LuxR_autoind-bd_dom_sf"/>
</dbReference>
<dbReference type="EMBL" id="QPIX01000004">
    <property type="protein sequence ID" value="RCW25869.1"/>
    <property type="molecule type" value="Genomic_DNA"/>
</dbReference>
<dbReference type="Proteomes" id="UP000252582">
    <property type="component" value="Unassembled WGS sequence"/>
</dbReference>
<dbReference type="Pfam" id="PF00196">
    <property type="entry name" value="GerE"/>
    <property type="match status" value="1"/>
</dbReference>
<dbReference type="InterPro" id="IPR000792">
    <property type="entry name" value="Tscrpt_reg_LuxR_C"/>
</dbReference>
<dbReference type="RefSeq" id="WP_114362816.1">
    <property type="nucleotide sequence ID" value="NZ_QPIX01000004.1"/>
</dbReference>
<sequence length="246" mass="28662">MSINRIVQFLVVADECKNAEDLTAELEKLLNHYQFDYYGIVRQPKPNENPMKLVLAGRWPERWPETYIAKKYVLIDPTVRYLGQAQRGFRWRDTISVFRGDPHRKRMERMMADSLRFGLEDGYIFPIHGRNGLLGNMTVGGKPVELSPVEMTLFEAVARKAFWRLMELRRQSGELESVSKVETRMTRREMEVLNYLADGLTSNDISRILKISNHTVDWYMNGIQDKLNAKNRQHVVALAFRLGLIT</sequence>
<keyword evidence="2" id="KW-0238">DNA-binding</keyword>
<evidence type="ECO:0000259" key="4">
    <source>
        <dbReference type="PROSITE" id="PS50043"/>
    </source>
</evidence>